<evidence type="ECO:0000256" key="2">
    <source>
        <dbReference type="ARBA" id="ARBA00007441"/>
    </source>
</evidence>
<keyword evidence="9" id="KW-1185">Reference proteome</keyword>
<dbReference type="CDD" id="cd00609">
    <property type="entry name" value="AAT_like"/>
    <property type="match status" value="1"/>
</dbReference>
<protein>
    <recommendedName>
        <fullName evidence="6">Aminotransferase</fullName>
        <ecNumber evidence="6">2.6.1.-</ecNumber>
    </recommendedName>
</protein>
<dbReference type="Gene3D" id="3.40.640.10">
    <property type="entry name" value="Type I PLP-dependent aspartate aminotransferase-like (Major domain)"/>
    <property type="match status" value="1"/>
</dbReference>
<dbReference type="NCBIfam" id="NF005817">
    <property type="entry name" value="PRK07683.1"/>
    <property type="match status" value="1"/>
</dbReference>
<dbReference type="FunFam" id="3.40.640.10:FF:000033">
    <property type="entry name" value="Aspartate aminotransferase"/>
    <property type="match status" value="1"/>
</dbReference>
<dbReference type="InterPro" id="IPR015424">
    <property type="entry name" value="PyrdxlP-dep_Trfase"/>
</dbReference>
<dbReference type="InterPro" id="IPR004838">
    <property type="entry name" value="NHTrfase_class1_PyrdxlP-BS"/>
</dbReference>
<name>A0A917EQY6_9BACI</name>
<dbReference type="InterPro" id="IPR004839">
    <property type="entry name" value="Aminotransferase_I/II_large"/>
</dbReference>
<dbReference type="Gene3D" id="3.90.1150.10">
    <property type="entry name" value="Aspartate Aminotransferase, domain 1"/>
    <property type="match status" value="1"/>
</dbReference>
<dbReference type="PROSITE" id="PS00105">
    <property type="entry name" value="AA_TRANSFER_CLASS_1"/>
    <property type="match status" value="1"/>
</dbReference>
<keyword evidence="5" id="KW-0663">Pyridoxal phosphate</keyword>
<evidence type="ECO:0000259" key="7">
    <source>
        <dbReference type="Pfam" id="PF00155"/>
    </source>
</evidence>
<comment type="caution">
    <text evidence="8">The sequence shown here is derived from an EMBL/GenBank/DDBJ whole genome shotgun (WGS) entry which is preliminary data.</text>
</comment>
<dbReference type="InterPro" id="IPR050596">
    <property type="entry name" value="AspAT/PAT-like"/>
</dbReference>
<proteinExistence type="inferred from homology"/>
<evidence type="ECO:0000256" key="4">
    <source>
        <dbReference type="ARBA" id="ARBA00022679"/>
    </source>
</evidence>
<dbReference type="PANTHER" id="PTHR46383">
    <property type="entry name" value="ASPARTATE AMINOTRANSFERASE"/>
    <property type="match status" value="1"/>
</dbReference>
<keyword evidence="4 6" id="KW-0808">Transferase</keyword>
<dbReference type="SUPFAM" id="SSF53383">
    <property type="entry name" value="PLP-dependent transferases"/>
    <property type="match status" value="1"/>
</dbReference>
<dbReference type="GO" id="GO:0008483">
    <property type="term" value="F:transaminase activity"/>
    <property type="evidence" value="ECO:0007669"/>
    <property type="project" value="UniProtKB-KW"/>
</dbReference>
<evidence type="ECO:0000256" key="6">
    <source>
        <dbReference type="RuleBase" id="RU000481"/>
    </source>
</evidence>
<reference evidence="8" key="2">
    <citation type="submission" date="2020-09" db="EMBL/GenBank/DDBJ databases">
        <authorList>
            <person name="Sun Q."/>
            <person name="Zhou Y."/>
        </authorList>
    </citation>
    <scope>NUCLEOTIDE SEQUENCE</scope>
    <source>
        <strain evidence="8">CGMCC 1.12698</strain>
    </source>
</reference>
<dbReference type="Proteomes" id="UP000605259">
    <property type="component" value="Unassembled WGS sequence"/>
</dbReference>
<dbReference type="GO" id="GO:0030170">
    <property type="term" value="F:pyridoxal phosphate binding"/>
    <property type="evidence" value="ECO:0007669"/>
    <property type="project" value="InterPro"/>
</dbReference>
<gene>
    <name evidence="8" type="ORF">GCM10007140_17720</name>
</gene>
<sequence length="384" mass="42888">MKHLINPLVKETQISGIRQFATYVSKFDNVLSLTIGQPDYPTPPSVKESGKSAIDHNKTIYTPNAGLPELCKAACEFVADRYHLTYDPASEVIVTMGASEAIDISFRTILEEGCEVILPAPVYPGYEPIIRLCGATPVYVDTRETNFTLTKEALEAAITEKTRCVVLPYPSNPIGVTLSKETLDDIIDVLKDKDIFVVSDEIYSELVYGEEHQSIATHPVMHEKTIVINGLSKSHSMTGWRIGFAFAPSYLAQEMLKVHQYNVSCATSISQYAAVEALTNARDTPKEMKKSYEERRDFVYKRFLEMGLDVPKPTGAFYLFPSISKFGLSSFDFATKLVEEERVAVIPGSAFSSYGEGHIRISYAYSYDTLVEACDRLERFIKTL</sequence>
<accession>A0A917EQY6</accession>
<dbReference type="EMBL" id="BMFK01000001">
    <property type="protein sequence ID" value="GGE68119.1"/>
    <property type="molecule type" value="Genomic_DNA"/>
</dbReference>
<dbReference type="AlphaFoldDB" id="A0A917EQY6"/>
<dbReference type="GO" id="GO:0006520">
    <property type="term" value="P:amino acid metabolic process"/>
    <property type="evidence" value="ECO:0007669"/>
    <property type="project" value="InterPro"/>
</dbReference>
<feature type="domain" description="Aminotransferase class I/classII large" evidence="7">
    <location>
        <begin position="29"/>
        <end position="377"/>
    </location>
</feature>
<reference evidence="8" key="1">
    <citation type="journal article" date="2014" name="Int. J. Syst. Evol. Microbiol.">
        <title>Complete genome sequence of Corynebacterium casei LMG S-19264T (=DSM 44701T), isolated from a smear-ripened cheese.</title>
        <authorList>
            <consortium name="US DOE Joint Genome Institute (JGI-PGF)"/>
            <person name="Walter F."/>
            <person name="Albersmeier A."/>
            <person name="Kalinowski J."/>
            <person name="Ruckert C."/>
        </authorList>
    </citation>
    <scope>NUCLEOTIDE SEQUENCE</scope>
    <source>
        <strain evidence="8">CGMCC 1.12698</strain>
    </source>
</reference>
<dbReference type="Pfam" id="PF00155">
    <property type="entry name" value="Aminotran_1_2"/>
    <property type="match status" value="1"/>
</dbReference>
<evidence type="ECO:0000313" key="8">
    <source>
        <dbReference type="EMBL" id="GGE68119.1"/>
    </source>
</evidence>
<comment type="cofactor">
    <cofactor evidence="1 6">
        <name>pyridoxal 5'-phosphate</name>
        <dbReference type="ChEBI" id="CHEBI:597326"/>
    </cofactor>
</comment>
<dbReference type="PANTHER" id="PTHR46383:SF4">
    <property type="entry name" value="AMINOTRANSFERASE"/>
    <property type="match status" value="1"/>
</dbReference>
<keyword evidence="3 6" id="KW-0032">Aminotransferase</keyword>
<evidence type="ECO:0000256" key="3">
    <source>
        <dbReference type="ARBA" id="ARBA00022576"/>
    </source>
</evidence>
<comment type="similarity">
    <text evidence="2 6">Belongs to the class-I pyridoxal-phosphate-dependent aminotransferase family.</text>
</comment>
<dbReference type="RefSeq" id="WP_188388001.1">
    <property type="nucleotide sequence ID" value="NZ_BMFK01000001.1"/>
</dbReference>
<dbReference type="InterPro" id="IPR015422">
    <property type="entry name" value="PyrdxlP-dep_Trfase_small"/>
</dbReference>
<evidence type="ECO:0000313" key="9">
    <source>
        <dbReference type="Proteomes" id="UP000605259"/>
    </source>
</evidence>
<evidence type="ECO:0000256" key="1">
    <source>
        <dbReference type="ARBA" id="ARBA00001933"/>
    </source>
</evidence>
<evidence type="ECO:0000256" key="5">
    <source>
        <dbReference type="ARBA" id="ARBA00022898"/>
    </source>
</evidence>
<organism evidence="8 9">
    <name type="scientific">Priestia taiwanensis</name>
    <dbReference type="NCBI Taxonomy" id="1347902"/>
    <lineage>
        <taxon>Bacteria</taxon>
        <taxon>Bacillati</taxon>
        <taxon>Bacillota</taxon>
        <taxon>Bacilli</taxon>
        <taxon>Bacillales</taxon>
        <taxon>Bacillaceae</taxon>
        <taxon>Priestia</taxon>
    </lineage>
</organism>
<dbReference type="EC" id="2.6.1.-" evidence="6"/>
<dbReference type="InterPro" id="IPR015421">
    <property type="entry name" value="PyrdxlP-dep_Trfase_major"/>
</dbReference>